<dbReference type="InterPro" id="IPR018669">
    <property type="entry name" value="Toxin_HigB"/>
</dbReference>
<dbReference type="EC" id="3.1.-.-" evidence="1"/>
<dbReference type="OrthoDB" id="9799912at2"/>
<dbReference type="GO" id="GO:0003723">
    <property type="term" value="F:RNA binding"/>
    <property type="evidence" value="ECO:0007669"/>
    <property type="project" value="InterPro"/>
</dbReference>
<dbReference type="GO" id="GO:0016787">
    <property type="term" value="F:hydrolase activity"/>
    <property type="evidence" value="ECO:0007669"/>
    <property type="project" value="UniProtKB-KW"/>
</dbReference>
<gene>
    <name evidence="1" type="primary">higB</name>
    <name evidence="1" type="ORF">PS691_02352</name>
</gene>
<protein>
    <submittedName>
        <fullName evidence="1">mRNA interferase toxin HigB</fullName>
        <ecNumber evidence="1">3.1.-.-</ecNumber>
    </submittedName>
</protein>
<evidence type="ECO:0000313" key="2">
    <source>
        <dbReference type="Proteomes" id="UP000337909"/>
    </source>
</evidence>
<accession>A0A5E7BY71</accession>
<dbReference type="AlphaFoldDB" id="A0A5E7BY71"/>
<proteinExistence type="predicted"/>
<dbReference type="GO" id="GO:0110001">
    <property type="term" value="C:toxin-antitoxin complex"/>
    <property type="evidence" value="ECO:0007669"/>
    <property type="project" value="InterPro"/>
</dbReference>
<name>A0A5E7BY71_PSEFL</name>
<reference evidence="1 2" key="1">
    <citation type="submission" date="2019-09" db="EMBL/GenBank/DDBJ databases">
        <authorList>
            <person name="Chandra G."/>
            <person name="Truman W A."/>
        </authorList>
    </citation>
    <scope>NUCLEOTIDE SEQUENCE [LARGE SCALE GENOMIC DNA]</scope>
    <source>
        <strain evidence="1">PS691</strain>
    </source>
</reference>
<dbReference type="EMBL" id="CABVHQ010000019">
    <property type="protein sequence ID" value="VVN97412.1"/>
    <property type="molecule type" value="Genomic_DNA"/>
</dbReference>
<dbReference type="Proteomes" id="UP000337909">
    <property type="component" value="Unassembled WGS sequence"/>
</dbReference>
<dbReference type="GO" id="GO:0004519">
    <property type="term" value="F:endonuclease activity"/>
    <property type="evidence" value="ECO:0007669"/>
    <property type="project" value="InterPro"/>
</dbReference>
<keyword evidence="1" id="KW-0378">Hydrolase</keyword>
<sequence>MHVIAEKRIWEAKEKWPHSASALDAWYRVVKSNSPGDFAAMKRMFPATDKVGSLHVFDIGGNKLRLIAVVHYRAQRLYIKHVLDHRDYDKGKWKEERR</sequence>
<dbReference type="RefSeq" id="WP_150642364.1">
    <property type="nucleotide sequence ID" value="NZ_CABVHQ010000019.1"/>
</dbReference>
<dbReference type="Pfam" id="PF09907">
    <property type="entry name" value="HigB_toxin"/>
    <property type="match status" value="1"/>
</dbReference>
<organism evidence="1 2">
    <name type="scientific">Pseudomonas fluorescens</name>
    <dbReference type="NCBI Taxonomy" id="294"/>
    <lineage>
        <taxon>Bacteria</taxon>
        <taxon>Pseudomonadati</taxon>
        <taxon>Pseudomonadota</taxon>
        <taxon>Gammaproteobacteria</taxon>
        <taxon>Pseudomonadales</taxon>
        <taxon>Pseudomonadaceae</taxon>
        <taxon>Pseudomonas</taxon>
    </lineage>
</organism>
<evidence type="ECO:0000313" key="1">
    <source>
        <dbReference type="EMBL" id="VVN97412.1"/>
    </source>
</evidence>